<evidence type="ECO:0000313" key="2">
    <source>
        <dbReference type="EMBL" id="KZS95616.1"/>
    </source>
</evidence>
<dbReference type="EMBL" id="KV419401">
    <property type="protein sequence ID" value="KZS95616.1"/>
    <property type="molecule type" value="Genomic_DNA"/>
</dbReference>
<gene>
    <name evidence="2" type="ORF">SISNIDRAFT_483842</name>
</gene>
<keyword evidence="3" id="KW-1185">Reference proteome</keyword>
<keyword evidence="1" id="KW-0472">Membrane</keyword>
<feature type="transmembrane region" description="Helical" evidence="1">
    <location>
        <begin position="37"/>
        <end position="53"/>
    </location>
</feature>
<sequence length="98" mass="11080">MHACYSPSNRFLLPINPVIVFADNLDKQLVCHINTRILLCIICVAVLVIRSSLDKYYLLINTTDLFTSIPAPLSHVAAPFLAFSILLFWHTMLDNTPH</sequence>
<name>A0A164X438_9AGAM</name>
<dbReference type="Proteomes" id="UP000076722">
    <property type="component" value="Unassembled WGS sequence"/>
</dbReference>
<proteinExistence type="predicted"/>
<evidence type="ECO:0000256" key="1">
    <source>
        <dbReference type="SAM" id="Phobius"/>
    </source>
</evidence>
<protein>
    <submittedName>
        <fullName evidence="2">Uncharacterized protein</fullName>
    </submittedName>
</protein>
<feature type="transmembrane region" description="Helical" evidence="1">
    <location>
        <begin position="73"/>
        <end position="93"/>
    </location>
</feature>
<organism evidence="2 3">
    <name type="scientific">Sistotremastrum niveocremeum HHB9708</name>
    <dbReference type="NCBI Taxonomy" id="1314777"/>
    <lineage>
        <taxon>Eukaryota</taxon>
        <taxon>Fungi</taxon>
        <taxon>Dikarya</taxon>
        <taxon>Basidiomycota</taxon>
        <taxon>Agaricomycotina</taxon>
        <taxon>Agaricomycetes</taxon>
        <taxon>Sistotremastrales</taxon>
        <taxon>Sistotremastraceae</taxon>
        <taxon>Sertulicium</taxon>
        <taxon>Sertulicium niveocremeum</taxon>
    </lineage>
</organism>
<evidence type="ECO:0000313" key="3">
    <source>
        <dbReference type="Proteomes" id="UP000076722"/>
    </source>
</evidence>
<keyword evidence="1" id="KW-0812">Transmembrane</keyword>
<dbReference type="AlphaFoldDB" id="A0A164X438"/>
<keyword evidence="1" id="KW-1133">Transmembrane helix</keyword>
<accession>A0A164X438</accession>
<reference evidence="2 3" key="1">
    <citation type="journal article" date="2016" name="Mol. Biol. Evol.">
        <title>Comparative Genomics of Early-Diverging Mushroom-Forming Fungi Provides Insights into the Origins of Lignocellulose Decay Capabilities.</title>
        <authorList>
            <person name="Nagy L.G."/>
            <person name="Riley R."/>
            <person name="Tritt A."/>
            <person name="Adam C."/>
            <person name="Daum C."/>
            <person name="Floudas D."/>
            <person name="Sun H."/>
            <person name="Yadav J.S."/>
            <person name="Pangilinan J."/>
            <person name="Larsson K.H."/>
            <person name="Matsuura K."/>
            <person name="Barry K."/>
            <person name="Labutti K."/>
            <person name="Kuo R."/>
            <person name="Ohm R.A."/>
            <person name="Bhattacharya S.S."/>
            <person name="Shirouzu T."/>
            <person name="Yoshinaga Y."/>
            <person name="Martin F.M."/>
            <person name="Grigoriev I.V."/>
            <person name="Hibbett D.S."/>
        </authorList>
    </citation>
    <scope>NUCLEOTIDE SEQUENCE [LARGE SCALE GENOMIC DNA]</scope>
    <source>
        <strain evidence="2 3">HHB9708</strain>
    </source>
</reference>